<dbReference type="AlphaFoldDB" id="A0A2Z6MNY2"/>
<proteinExistence type="predicted"/>
<reference evidence="3" key="1">
    <citation type="journal article" date="2017" name="Front. Plant Sci.">
        <title>Climate Clever Clovers: New Paradigm to Reduce the Environmental Footprint of Ruminants by Breeding Low Methanogenic Forages Utilizing Haplotype Variation.</title>
        <authorList>
            <person name="Kaur P."/>
            <person name="Appels R."/>
            <person name="Bayer P.E."/>
            <person name="Keeble-Gagnere G."/>
            <person name="Wang J."/>
            <person name="Hirakawa H."/>
            <person name="Shirasawa K."/>
            <person name="Vercoe P."/>
            <person name="Stefanova K."/>
            <person name="Durmic Z."/>
            <person name="Nichols P."/>
            <person name="Revell C."/>
            <person name="Isobe S.N."/>
            <person name="Edwards D."/>
            <person name="Erskine W."/>
        </authorList>
    </citation>
    <scope>NUCLEOTIDE SEQUENCE [LARGE SCALE GENOMIC DNA]</scope>
    <source>
        <strain evidence="3">cv. Daliak</strain>
    </source>
</reference>
<name>A0A2Z6MNY2_TRISU</name>
<feature type="domain" description="Reverse transcriptase zinc-binding" evidence="1">
    <location>
        <begin position="2"/>
        <end position="63"/>
    </location>
</feature>
<organism evidence="2 3">
    <name type="scientific">Trifolium subterraneum</name>
    <name type="common">Subterranean clover</name>
    <dbReference type="NCBI Taxonomy" id="3900"/>
    <lineage>
        <taxon>Eukaryota</taxon>
        <taxon>Viridiplantae</taxon>
        <taxon>Streptophyta</taxon>
        <taxon>Embryophyta</taxon>
        <taxon>Tracheophyta</taxon>
        <taxon>Spermatophyta</taxon>
        <taxon>Magnoliopsida</taxon>
        <taxon>eudicotyledons</taxon>
        <taxon>Gunneridae</taxon>
        <taxon>Pentapetalae</taxon>
        <taxon>rosids</taxon>
        <taxon>fabids</taxon>
        <taxon>Fabales</taxon>
        <taxon>Fabaceae</taxon>
        <taxon>Papilionoideae</taxon>
        <taxon>50 kb inversion clade</taxon>
        <taxon>NPAAA clade</taxon>
        <taxon>Hologalegina</taxon>
        <taxon>IRL clade</taxon>
        <taxon>Trifolieae</taxon>
        <taxon>Trifolium</taxon>
    </lineage>
</organism>
<evidence type="ECO:0000313" key="3">
    <source>
        <dbReference type="Proteomes" id="UP000242715"/>
    </source>
</evidence>
<protein>
    <recommendedName>
        <fullName evidence="1">Reverse transcriptase zinc-binding domain-containing protein</fullName>
    </recommendedName>
</protein>
<dbReference type="InterPro" id="IPR026960">
    <property type="entry name" value="RVT-Znf"/>
</dbReference>
<gene>
    <name evidence="2" type="ORF">TSUD_18080</name>
</gene>
<dbReference type="Proteomes" id="UP000242715">
    <property type="component" value="Unassembled WGS sequence"/>
</dbReference>
<dbReference type="Pfam" id="PF13966">
    <property type="entry name" value="zf-RVT"/>
    <property type="match status" value="1"/>
</dbReference>
<keyword evidence="3" id="KW-1185">Reference proteome</keyword>
<evidence type="ECO:0000259" key="1">
    <source>
        <dbReference type="Pfam" id="PF13966"/>
    </source>
</evidence>
<dbReference type="EMBL" id="DF973307">
    <property type="protein sequence ID" value="GAU25295.1"/>
    <property type="molecule type" value="Genomic_DNA"/>
</dbReference>
<evidence type="ECO:0000313" key="2">
    <source>
        <dbReference type="EMBL" id="GAU25295.1"/>
    </source>
</evidence>
<dbReference type="OrthoDB" id="10418026at2759"/>
<sequence>MYTVKSGYRNYLKRKVAGSNNTNEGEWGALWRSCTPPKTKHLLWRVCCECLPTRTRLQERNETNDVAGTVATIAWCIWNNRNNWVWNGTKDTTKSIALQATYMVGE</sequence>
<accession>A0A2Z6MNY2</accession>